<dbReference type="Gene3D" id="3.40.50.620">
    <property type="entry name" value="HUPs"/>
    <property type="match status" value="1"/>
</dbReference>
<dbReference type="RefSeq" id="WP_212527793.1">
    <property type="nucleotide sequence ID" value="NZ_JAGSOG010000026.1"/>
</dbReference>
<proteinExistence type="predicted"/>
<sequence length="217" mass="24153">MTPSWSEAETAHRLWDYLRVGQPVKPAEWLLVFGGHDLAVADRAAQLYHEGIAPMILASGGSRALPQGSAYATEADAIREILTAADVPKEAIVLERLASNTSENFWFSAELLRDQGLDPHEFLIVQKPYTERRVLATSRRRWPDKNVRVTSQEVTFEQYCAGSIPVPKIYSMLAGEIVRLDSYAHSGLIQPDEPVPSELLEAAHRLQAAGYDTRSLQ</sequence>
<dbReference type="InterPro" id="IPR003848">
    <property type="entry name" value="DUF218"/>
</dbReference>
<gene>
    <name evidence="2" type="ORF">KDL01_08340</name>
</gene>
<evidence type="ECO:0000259" key="1">
    <source>
        <dbReference type="Pfam" id="PF02698"/>
    </source>
</evidence>
<dbReference type="PANTHER" id="PTHR30336:SF20">
    <property type="entry name" value="DUF218 DOMAIN-CONTAINING PROTEIN"/>
    <property type="match status" value="1"/>
</dbReference>
<dbReference type="CDD" id="cd06259">
    <property type="entry name" value="YdcF-like"/>
    <property type="match status" value="1"/>
</dbReference>
<evidence type="ECO:0000313" key="3">
    <source>
        <dbReference type="Proteomes" id="UP000675781"/>
    </source>
</evidence>
<protein>
    <submittedName>
        <fullName evidence="2">YdcF family protein</fullName>
    </submittedName>
</protein>
<dbReference type="AlphaFoldDB" id="A0A941ELD9"/>
<dbReference type="GO" id="GO:0005886">
    <property type="term" value="C:plasma membrane"/>
    <property type="evidence" value="ECO:0007669"/>
    <property type="project" value="TreeGrafter"/>
</dbReference>
<evidence type="ECO:0000313" key="2">
    <source>
        <dbReference type="EMBL" id="MBR7833271.1"/>
    </source>
</evidence>
<reference evidence="2" key="1">
    <citation type="submission" date="2021-04" db="EMBL/GenBank/DDBJ databases">
        <title>Genome based classification of Actinospica acidithermotolerans sp. nov., an actinobacterium isolated from an Indonesian hot spring.</title>
        <authorList>
            <person name="Kusuma A.B."/>
            <person name="Putra K.E."/>
            <person name="Nafisah S."/>
            <person name="Loh J."/>
            <person name="Nouioui I."/>
            <person name="Goodfellow M."/>
        </authorList>
    </citation>
    <scope>NUCLEOTIDE SEQUENCE</scope>
    <source>
        <strain evidence="2">CSCA 57</strain>
    </source>
</reference>
<comment type="caution">
    <text evidence="2">The sequence shown here is derived from an EMBL/GenBank/DDBJ whole genome shotgun (WGS) entry which is preliminary data.</text>
</comment>
<dbReference type="Pfam" id="PF02698">
    <property type="entry name" value="DUF218"/>
    <property type="match status" value="1"/>
</dbReference>
<dbReference type="InterPro" id="IPR051599">
    <property type="entry name" value="Cell_Envelope_Assoc"/>
</dbReference>
<dbReference type="InterPro" id="IPR014729">
    <property type="entry name" value="Rossmann-like_a/b/a_fold"/>
</dbReference>
<keyword evidence="3" id="KW-1185">Reference proteome</keyword>
<dbReference type="Proteomes" id="UP000675781">
    <property type="component" value="Unassembled WGS sequence"/>
</dbReference>
<feature type="domain" description="DUF218" evidence="1">
    <location>
        <begin position="30"/>
        <end position="141"/>
    </location>
</feature>
<name>A0A941ELD9_9ACTN</name>
<dbReference type="EMBL" id="JAGSOG010000026">
    <property type="protein sequence ID" value="MBR7833271.1"/>
    <property type="molecule type" value="Genomic_DNA"/>
</dbReference>
<accession>A0A941ELD9</accession>
<dbReference type="PANTHER" id="PTHR30336">
    <property type="entry name" value="INNER MEMBRANE PROTEIN, PROBABLE PERMEASE"/>
    <property type="match status" value="1"/>
</dbReference>
<organism evidence="2 3">
    <name type="scientific">Actinospica durhamensis</name>
    <dbReference type="NCBI Taxonomy" id="1508375"/>
    <lineage>
        <taxon>Bacteria</taxon>
        <taxon>Bacillati</taxon>
        <taxon>Actinomycetota</taxon>
        <taxon>Actinomycetes</taxon>
        <taxon>Catenulisporales</taxon>
        <taxon>Actinospicaceae</taxon>
        <taxon>Actinospica</taxon>
    </lineage>
</organism>